<dbReference type="Pfam" id="PF00098">
    <property type="entry name" value="zf-CCHC"/>
    <property type="match status" value="2"/>
</dbReference>
<feature type="region of interest" description="Disordered" evidence="2">
    <location>
        <begin position="1"/>
        <end position="22"/>
    </location>
</feature>
<dbReference type="PROSITE" id="PS50158">
    <property type="entry name" value="ZF_CCHC"/>
    <property type="match status" value="2"/>
</dbReference>
<feature type="domain" description="CCHC-type" evidence="3">
    <location>
        <begin position="315"/>
        <end position="330"/>
    </location>
</feature>
<dbReference type="PROSITE" id="PS00141">
    <property type="entry name" value="ASP_PROTEASE"/>
    <property type="match status" value="1"/>
</dbReference>
<evidence type="ECO:0000256" key="1">
    <source>
        <dbReference type="PROSITE-ProRule" id="PRU00047"/>
    </source>
</evidence>
<keyword evidence="1" id="KW-0479">Metal-binding</keyword>
<dbReference type="SUPFAM" id="SSF50630">
    <property type="entry name" value="Acid proteases"/>
    <property type="match status" value="1"/>
</dbReference>
<reference evidence="4" key="1">
    <citation type="journal article" date="2019" name="Sci. Rep.">
        <title>Draft genome of Tanacetum cinerariifolium, the natural source of mosquito coil.</title>
        <authorList>
            <person name="Yamashiro T."/>
            <person name="Shiraishi A."/>
            <person name="Satake H."/>
            <person name="Nakayama K."/>
        </authorList>
    </citation>
    <scope>NUCLEOTIDE SEQUENCE</scope>
</reference>
<dbReference type="GO" id="GO:0004190">
    <property type="term" value="F:aspartic-type endopeptidase activity"/>
    <property type="evidence" value="ECO:0007669"/>
    <property type="project" value="InterPro"/>
</dbReference>
<dbReference type="InterPro" id="IPR032567">
    <property type="entry name" value="RTL1-rel"/>
</dbReference>
<dbReference type="InterPro" id="IPR001878">
    <property type="entry name" value="Znf_CCHC"/>
</dbReference>
<dbReference type="GO" id="GO:0008270">
    <property type="term" value="F:zinc ion binding"/>
    <property type="evidence" value="ECO:0007669"/>
    <property type="project" value="UniProtKB-KW"/>
</dbReference>
<organism evidence="4">
    <name type="scientific">Tanacetum cinerariifolium</name>
    <name type="common">Dalmatian daisy</name>
    <name type="synonym">Chrysanthemum cinerariifolium</name>
    <dbReference type="NCBI Taxonomy" id="118510"/>
    <lineage>
        <taxon>Eukaryota</taxon>
        <taxon>Viridiplantae</taxon>
        <taxon>Streptophyta</taxon>
        <taxon>Embryophyta</taxon>
        <taxon>Tracheophyta</taxon>
        <taxon>Spermatophyta</taxon>
        <taxon>Magnoliopsida</taxon>
        <taxon>eudicotyledons</taxon>
        <taxon>Gunneridae</taxon>
        <taxon>Pentapetalae</taxon>
        <taxon>asterids</taxon>
        <taxon>campanulids</taxon>
        <taxon>Asterales</taxon>
        <taxon>Asteraceae</taxon>
        <taxon>Asteroideae</taxon>
        <taxon>Anthemideae</taxon>
        <taxon>Anthemidinae</taxon>
        <taxon>Tanacetum</taxon>
    </lineage>
</organism>
<keyword evidence="1" id="KW-0862">Zinc</keyword>
<feature type="domain" description="CCHC-type" evidence="3">
    <location>
        <begin position="277"/>
        <end position="293"/>
    </location>
</feature>
<dbReference type="EMBL" id="BKCJ010429985">
    <property type="protein sequence ID" value="GFA47186.1"/>
    <property type="molecule type" value="Genomic_DNA"/>
</dbReference>
<dbReference type="Pfam" id="PF03732">
    <property type="entry name" value="Retrotrans_gag"/>
    <property type="match status" value="1"/>
</dbReference>
<dbReference type="InterPro" id="IPR036875">
    <property type="entry name" value="Znf_CCHC_sf"/>
</dbReference>
<dbReference type="CDD" id="cd00303">
    <property type="entry name" value="retropepsin_like"/>
    <property type="match status" value="1"/>
</dbReference>
<dbReference type="Pfam" id="PF08284">
    <property type="entry name" value="RVP_2"/>
    <property type="match status" value="1"/>
</dbReference>
<dbReference type="InterPro" id="IPR021109">
    <property type="entry name" value="Peptidase_aspartic_dom_sf"/>
</dbReference>
<dbReference type="PANTHER" id="PTHR15503:SF45">
    <property type="entry name" value="RNA-DIRECTED DNA POLYMERASE HOMOLOG"/>
    <property type="match status" value="1"/>
</dbReference>
<accession>A0A699JPA6</accession>
<dbReference type="AlphaFoldDB" id="A0A699JPA6"/>
<dbReference type="InterPro" id="IPR005162">
    <property type="entry name" value="Retrotrans_gag_dom"/>
</dbReference>
<dbReference type="SMART" id="SM00343">
    <property type="entry name" value="ZnF_C2HC"/>
    <property type="match status" value="2"/>
</dbReference>
<feature type="compositionally biased region" description="Low complexity" evidence="2">
    <location>
        <begin position="13"/>
        <end position="22"/>
    </location>
</feature>
<comment type="caution">
    <text evidence="4">The sequence shown here is derived from an EMBL/GenBank/DDBJ whole genome shotgun (WGS) entry which is preliminary data.</text>
</comment>
<dbReference type="Gene3D" id="2.40.70.10">
    <property type="entry name" value="Acid Proteases"/>
    <property type="match status" value="1"/>
</dbReference>
<dbReference type="GO" id="GO:0006508">
    <property type="term" value="P:proteolysis"/>
    <property type="evidence" value="ECO:0007669"/>
    <property type="project" value="InterPro"/>
</dbReference>
<dbReference type="InterPro" id="IPR001969">
    <property type="entry name" value="Aspartic_peptidase_AS"/>
</dbReference>
<evidence type="ECO:0000259" key="3">
    <source>
        <dbReference type="PROSITE" id="PS50158"/>
    </source>
</evidence>
<keyword evidence="1" id="KW-0863">Zinc-finger</keyword>
<dbReference type="SUPFAM" id="SSF57756">
    <property type="entry name" value="Retrovirus zinc finger-like domains"/>
    <property type="match status" value="1"/>
</dbReference>
<dbReference type="GO" id="GO:0003676">
    <property type="term" value="F:nucleic acid binding"/>
    <property type="evidence" value="ECO:0007669"/>
    <property type="project" value="InterPro"/>
</dbReference>
<evidence type="ECO:0000313" key="4">
    <source>
        <dbReference type="EMBL" id="GFA47186.1"/>
    </source>
</evidence>
<feature type="region of interest" description="Disordered" evidence="2">
    <location>
        <begin position="217"/>
        <end position="242"/>
    </location>
</feature>
<evidence type="ECO:0000256" key="2">
    <source>
        <dbReference type="SAM" id="MobiDB-lite"/>
    </source>
</evidence>
<dbReference type="Gene3D" id="4.10.60.10">
    <property type="entry name" value="Zinc finger, CCHC-type"/>
    <property type="match status" value="1"/>
</dbReference>
<gene>
    <name evidence="4" type="ORF">Tci_619158</name>
</gene>
<dbReference type="PANTHER" id="PTHR15503">
    <property type="entry name" value="LDOC1 RELATED"/>
    <property type="match status" value="1"/>
</dbReference>
<name>A0A699JPA6_TANCI</name>
<proteinExistence type="predicted"/>
<protein>
    <recommendedName>
        <fullName evidence="3">CCHC-type domain-containing protein</fullName>
    </recommendedName>
</protein>
<sequence length="558" mass="63029">MAPVTRQGPNVPPNNTNPNNITPESVQAMIDQALLRNSTNEDGSHSSHEDNQRNMQTARPCFYADFMKCQPLNFKGSKGVVKFATCTLLDAALTWWNSQIRSLGPDAYSMTWEVFKNKMTDEYCLQGEIKKLEIELWNLKVKGNDVPAYTECFQELTLICIKFVANETEKIDKYISRLPDNIYGSVKASKPKTSDETIELANDLMDQKLHTYAERQTNNKRKADDSFRNNHGHQQPLKRKNVAKVYNMGTGEKKPYSGNLPNCTKCHFHHNGPCTQKCHKCNKVGHFAHNCRSSGNANDANAQRNNGANPKGNGCFECGAPGHFKRDCQKLKNKDGGNVNAQVWVYAVGNAEKKRNASRDPDSNVVMGTFLLNNRYASILFDTGADRSFISTVFSSLIDIVPTPLGNSYDVELGDGKIVRVDTIMRGSTLNFLNRPFNIYLMPVELGSFTVIIGMDWLRRCYVVIVCDEKLVRIPYGNETLIFRDNESNNGRESWLTVISCSKAQEYMAKECQIFLAQISAEKEEDKSEGKQLKDVPIVREFPKCFPRTCRVFLQLDQ</sequence>